<keyword evidence="2" id="KW-0546">Nucleotide metabolism</keyword>
<dbReference type="Pfam" id="PF22769">
    <property type="entry name" value="DCD"/>
    <property type="match status" value="1"/>
</dbReference>
<name>A0A514CUP3_9CAUD</name>
<protein>
    <submittedName>
        <fullName evidence="3">Putative deoxycytidine triphosphate deaminase</fullName>
    </submittedName>
</protein>
<proteinExistence type="predicted"/>
<dbReference type="Proteomes" id="UP000318967">
    <property type="component" value="Segment"/>
</dbReference>
<dbReference type="InterPro" id="IPR036157">
    <property type="entry name" value="dUTPase-like_sf"/>
</dbReference>
<evidence type="ECO:0000256" key="1">
    <source>
        <dbReference type="ARBA" id="ARBA00022801"/>
    </source>
</evidence>
<dbReference type="PANTHER" id="PTHR42680:SF3">
    <property type="entry name" value="DCTP DEAMINASE"/>
    <property type="match status" value="1"/>
</dbReference>
<gene>
    <name evidence="3" type="ORF">Axy13_027</name>
</gene>
<dbReference type="PANTHER" id="PTHR42680">
    <property type="entry name" value="DCTP DEAMINASE"/>
    <property type="match status" value="1"/>
</dbReference>
<reference evidence="3 4" key="1">
    <citation type="submission" date="2019-05" db="EMBL/GenBank/DDBJ databases">
        <title>Complete genome sequence of sixteen phages from Abidjan, cote d'Ivoire, isolated on a single strain of Achromobacter xylosoxidans.</title>
        <authorList>
            <person name="Essoh C."/>
            <person name="Vernadet J.-P."/>
            <person name="Vergnaud G."/>
            <person name="Pourcel C."/>
        </authorList>
    </citation>
    <scope>NUCLEOTIDE SEQUENCE [LARGE SCALE GENOMIC DNA]</scope>
</reference>
<evidence type="ECO:0000313" key="3">
    <source>
        <dbReference type="EMBL" id="QDH84193.1"/>
    </source>
</evidence>
<dbReference type="EMBL" id="MK962632">
    <property type="protein sequence ID" value="QDH84193.1"/>
    <property type="molecule type" value="Genomic_DNA"/>
</dbReference>
<keyword evidence="1" id="KW-0378">Hydrolase</keyword>
<dbReference type="GO" id="GO:0006229">
    <property type="term" value="P:dUTP biosynthetic process"/>
    <property type="evidence" value="ECO:0007669"/>
    <property type="project" value="InterPro"/>
</dbReference>
<dbReference type="InterPro" id="IPR011962">
    <property type="entry name" value="dCTP_deaminase"/>
</dbReference>
<dbReference type="CDD" id="cd07557">
    <property type="entry name" value="trimeric_dUTPase"/>
    <property type="match status" value="1"/>
</dbReference>
<accession>A0A514CUP3</accession>
<dbReference type="InterPro" id="IPR033704">
    <property type="entry name" value="dUTPase_trimeric"/>
</dbReference>
<sequence length="169" mass="19017">MVKNGNPLLWAKPIEGMAIGKETSGGVTYGLGEAGYDIRIKQEITFYCFLWLLPFIKVTDGDRSKWFFGRFVLASAVEKFRMPSDLVGIVHDKSSWARRALSVFNTVIEPGWKGYLTLELVFHGRKTVKIPAGSGIAQVLFHTLNEKRTYEGRYQDQADRPVEAKSVVS</sequence>
<organism evidence="3 4">
    <name type="scientific">Achromobacter phage vB_AxyP_19-32_Axy13</name>
    <dbReference type="NCBI Taxonomy" id="2591044"/>
    <lineage>
        <taxon>Viruses</taxon>
        <taxon>Duplodnaviria</taxon>
        <taxon>Heunggongvirae</taxon>
        <taxon>Uroviricota</taxon>
        <taxon>Caudoviricetes</taxon>
        <taxon>Schitoviridae</taxon>
        <taxon>Rothmandenesvirinae</taxon>
        <taxon>Inbricusvirus</taxon>
        <taxon>Inbricusvirus inbricus</taxon>
    </lineage>
</organism>
<dbReference type="SUPFAM" id="SSF51283">
    <property type="entry name" value="dUTPase-like"/>
    <property type="match status" value="1"/>
</dbReference>
<dbReference type="Gene3D" id="2.70.40.10">
    <property type="match status" value="1"/>
</dbReference>
<dbReference type="GO" id="GO:0015949">
    <property type="term" value="P:nucleobase-containing small molecule interconversion"/>
    <property type="evidence" value="ECO:0007669"/>
    <property type="project" value="TreeGrafter"/>
</dbReference>
<dbReference type="GO" id="GO:0008829">
    <property type="term" value="F:dCTP deaminase activity"/>
    <property type="evidence" value="ECO:0007669"/>
    <property type="project" value="InterPro"/>
</dbReference>
<evidence type="ECO:0000313" key="4">
    <source>
        <dbReference type="Proteomes" id="UP000318967"/>
    </source>
</evidence>
<evidence type="ECO:0000256" key="2">
    <source>
        <dbReference type="ARBA" id="ARBA00023080"/>
    </source>
</evidence>